<comment type="caution">
    <text evidence="3">The sequence shown here is derived from an EMBL/GenBank/DDBJ whole genome shotgun (WGS) entry which is preliminary data.</text>
</comment>
<dbReference type="PANTHER" id="PTHR11733">
    <property type="entry name" value="ZINC METALLOPROTEASE FAMILY M13 NEPRILYSIN-RELATED"/>
    <property type="match status" value="1"/>
</dbReference>
<keyword evidence="4" id="KW-1185">Reference proteome</keyword>
<feature type="domain" description="Peptidase M13 N-terminal" evidence="2">
    <location>
        <begin position="5"/>
        <end position="361"/>
    </location>
</feature>
<proteinExistence type="inferred from homology"/>
<dbReference type="GO" id="GO:0016485">
    <property type="term" value="P:protein processing"/>
    <property type="evidence" value="ECO:0007669"/>
    <property type="project" value="TreeGrafter"/>
</dbReference>
<dbReference type="SUPFAM" id="SSF55486">
    <property type="entry name" value="Metalloproteases ('zincins'), catalytic domain"/>
    <property type="match status" value="1"/>
</dbReference>
<accession>A0A9J6H3T8</accession>
<dbReference type="InterPro" id="IPR000718">
    <property type="entry name" value="Peptidase_M13"/>
</dbReference>
<dbReference type="VEuPathDB" id="VectorBase:HLOH_043087"/>
<comment type="similarity">
    <text evidence="1">Belongs to the peptidase M13 family.</text>
</comment>
<dbReference type="Proteomes" id="UP000821853">
    <property type="component" value="Chromosome 9"/>
</dbReference>
<gene>
    <name evidence="3" type="ORF">HPB48_011982</name>
</gene>
<dbReference type="Gene3D" id="3.40.390.10">
    <property type="entry name" value="Collagenase (Catalytic Domain)"/>
    <property type="match status" value="1"/>
</dbReference>
<organism evidence="3 4">
    <name type="scientific">Haemaphysalis longicornis</name>
    <name type="common">Bush tick</name>
    <dbReference type="NCBI Taxonomy" id="44386"/>
    <lineage>
        <taxon>Eukaryota</taxon>
        <taxon>Metazoa</taxon>
        <taxon>Ecdysozoa</taxon>
        <taxon>Arthropoda</taxon>
        <taxon>Chelicerata</taxon>
        <taxon>Arachnida</taxon>
        <taxon>Acari</taxon>
        <taxon>Parasitiformes</taxon>
        <taxon>Ixodida</taxon>
        <taxon>Ixodoidea</taxon>
        <taxon>Ixodidae</taxon>
        <taxon>Haemaphysalinae</taxon>
        <taxon>Haemaphysalis</taxon>
    </lineage>
</organism>
<reference evidence="3 4" key="1">
    <citation type="journal article" date="2020" name="Cell">
        <title>Large-Scale Comparative Analyses of Tick Genomes Elucidate Their Genetic Diversity and Vector Capacities.</title>
        <authorList>
            <consortium name="Tick Genome and Microbiome Consortium (TIGMIC)"/>
            <person name="Jia N."/>
            <person name="Wang J."/>
            <person name="Shi W."/>
            <person name="Du L."/>
            <person name="Sun Y."/>
            <person name="Zhan W."/>
            <person name="Jiang J.F."/>
            <person name="Wang Q."/>
            <person name="Zhang B."/>
            <person name="Ji P."/>
            <person name="Bell-Sakyi L."/>
            <person name="Cui X.M."/>
            <person name="Yuan T.T."/>
            <person name="Jiang B.G."/>
            <person name="Yang W.F."/>
            <person name="Lam T.T."/>
            <person name="Chang Q.C."/>
            <person name="Ding S.J."/>
            <person name="Wang X.J."/>
            <person name="Zhu J.G."/>
            <person name="Ruan X.D."/>
            <person name="Zhao L."/>
            <person name="Wei J.T."/>
            <person name="Ye R.Z."/>
            <person name="Que T.C."/>
            <person name="Du C.H."/>
            <person name="Zhou Y.H."/>
            <person name="Cheng J.X."/>
            <person name="Dai P.F."/>
            <person name="Guo W.B."/>
            <person name="Han X.H."/>
            <person name="Huang E.J."/>
            <person name="Li L.F."/>
            <person name="Wei W."/>
            <person name="Gao Y.C."/>
            <person name="Liu J.Z."/>
            <person name="Shao H.Z."/>
            <person name="Wang X."/>
            <person name="Wang C.C."/>
            <person name="Yang T.C."/>
            <person name="Huo Q.B."/>
            <person name="Li W."/>
            <person name="Chen H.Y."/>
            <person name="Chen S.E."/>
            <person name="Zhou L.G."/>
            <person name="Ni X.B."/>
            <person name="Tian J.H."/>
            <person name="Sheng Y."/>
            <person name="Liu T."/>
            <person name="Pan Y.S."/>
            <person name="Xia L.Y."/>
            <person name="Li J."/>
            <person name="Zhao F."/>
            <person name="Cao W.C."/>
        </authorList>
    </citation>
    <scope>NUCLEOTIDE SEQUENCE [LARGE SCALE GENOMIC DNA]</scope>
    <source>
        <strain evidence="3">HaeL-2018</strain>
    </source>
</reference>
<dbReference type="EMBL" id="JABSTR010000011">
    <property type="protein sequence ID" value="KAH9381688.1"/>
    <property type="molecule type" value="Genomic_DNA"/>
</dbReference>
<dbReference type="Gene3D" id="1.10.1380.10">
    <property type="entry name" value="Neutral endopeptidase , domain2"/>
    <property type="match status" value="1"/>
</dbReference>
<dbReference type="GO" id="GO:0004222">
    <property type="term" value="F:metalloendopeptidase activity"/>
    <property type="evidence" value="ECO:0007669"/>
    <property type="project" value="InterPro"/>
</dbReference>
<dbReference type="AlphaFoldDB" id="A0A9J6H3T8"/>
<evidence type="ECO:0000259" key="2">
    <source>
        <dbReference type="Pfam" id="PF05649"/>
    </source>
</evidence>
<dbReference type="Pfam" id="PF05649">
    <property type="entry name" value="Peptidase_M13_N"/>
    <property type="match status" value="1"/>
</dbReference>
<dbReference type="InterPro" id="IPR024079">
    <property type="entry name" value="MetalloPept_cat_dom_sf"/>
</dbReference>
<dbReference type="GO" id="GO:0005886">
    <property type="term" value="C:plasma membrane"/>
    <property type="evidence" value="ECO:0007669"/>
    <property type="project" value="TreeGrafter"/>
</dbReference>
<dbReference type="InterPro" id="IPR042089">
    <property type="entry name" value="Peptidase_M13_dom_2"/>
</dbReference>
<name>A0A9J6H3T8_HAELO</name>
<protein>
    <recommendedName>
        <fullName evidence="2">Peptidase M13 N-terminal domain-containing protein</fullName>
    </recommendedName>
</protein>
<dbReference type="InterPro" id="IPR008753">
    <property type="entry name" value="Peptidase_M13_N"/>
</dbReference>
<evidence type="ECO:0000313" key="4">
    <source>
        <dbReference type="Proteomes" id="UP000821853"/>
    </source>
</evidence>
<dbReference type="PANTHER" id="PTHR11733:SF241">
    <property type="entry name" value="GH26575P-RELATED"/>
    <property type="match status" value="1"/>
</dbReference>
<dbReference type="OMA" id="WPENEAS"/>
<dbReference type="PROSITE" id="PS51885">
    <property type="entry name" value="NEPRILYSIN"/>
    <property type="match status" value="1"/>
</dbReference>
<evidence type="ECO:0000256" key="1">
    <source>
        <dbReference type="ARBA" id="ARBA00007357"/>
    </source>
</evidence>
<sequence length="620" mass="70082">MDGRPCDDFYTFVCSRWTSQLPFPLNSSLSTDDDYVAVLENQIYVSLERERQRPSLLQPLKLLHDECMDVANIEHRGLEELNSLLADVSLEGFPFATPIRDDVSVWTVAGRLLRKTGTSALLSVSFASNPANKSEDIVSVRPPELLSASGFVDIAEIVRLYTKAILLTLTIFQKEDIPPEDIMGVAKFVIDLEKPASFWPKSDYMNIDPLSSQPELMEFVKEAFVSAHARTDIPTNLSVWWSGFARDLLDLIRDTHTHIVLNYIGIRLLVQVSPFLPYSEFKDLFNIFVYGKPTAEASRWQLCIRVADKALYPLVHASLFAQVKLLASKASLNHLIRVILDEFRYEIDNSLYFDSNSKSAIRSIISSSALSIIGPSWPENEASLRDYVEKLPEVRATQSGLEIFLAYYQHTFLYFLARGSQGRSHRSTFSTDCWYEVNPRTIHVPLLAFNVTQIIDEGTVNDIQASRVGPRLSRCLFDMLLEEAEYANGTTKQWLSDGTWKNLLSIEACLEGRQDFLRFGRFRDVLAVHVALNVFEKNVSSMEKLAISLPDDRVLSGVQAFFAYLMLQSCKKSEGPRSDGKSPTSEEWNTALRNSDRFRGAFACSRSVASRPTKKCPRSL</sequence>
<evidence type="ECO:0000313" key="3">
    <source>
        <dbReference type="EMBL" id="KAH9381688.1"/>
    </source>
</evidence>
<dbReference type="OrthoDB" id="6492357at2759"/>